<protein>
    <recommendedName>
        <fullName evidence="5">DUF4333 domain-containing protein</fullName>
    </recommendedName>
</protein>
<keyword evidence="2" id="KW-0732">Signal</keyword>
<gene>
    <name evidence="3" type="ORF">ACTIVE_2765</name>
</gene>
<evidence type="ECO:0000313" key="4">
    <source>
        <dbReference type="Proteomes" id="UP000501240"/>
    </source>
</evidence>
<feature type="signal peptide" evidence="2">
    <location>
        <begin position="1"/>
        <end position="17"/>
    </location>
</feature>
<dbReference type="AlphaFoldDB" id="A0A7D4A5B8"/>
<evidence type="ECO:0000256" key="1">
    <source>
        <dbReference type="SAM" id="MobiDB-lite"/>
    </source>
</evidence>
<evidence type="ECO:0000256" key="2">
    <source>
        <dbReference type="SAM" id="SignalP"/>
    </source>
</evidence>
<reference evidence="3 4" key="1">
    <citation type="submission" date="2020-05" db="EMBL/GenBank/DDBJ databases">
        <title>Actinomadura verrucosospora NRRL-B18236 (PFL_A860) Genome sequencing and assembly.</title>
        <authorList>
            <person name="Samborskyy M."/>
        </authorList>
    </citation>
    <scope>NUCLEOTIDE SEQUENCE [LARGE SCALE GENOMIC DNA]</scope>
    <source>
        <strain evidence="3 4">NRRL:B18236</strain>
    </source>
</reference>
<keyword evidence="4" id="KW-1185">Reference proteome</keyword>
<accession>A0A7D4A5B8</accession>
<proteinExistence type="predicted"/>
<evidence type="ECO:0000313" key="3">
    <source>
        <dbReference type="EMBL" id="QKG21127.1"/>
    </source>
</evidence>
<dbReference type="PROSITE" id="PS51257">
    <property type="entry name" value="PROKAR_LIPOPROTEIN"/>
    <property type="match status" value="1"/>
</dbReference>
<name>A0A7D4A5B8_ACTVE</name>
<dbReference type="Proteomes" id="UP000501240">
    <property type="component" value="Chromosome"/>
</dbReference>
<dbReference type="EMBL" id="CP053892">
    <property type="protein sequence ID" value="QKG21127.1"/>
    <property type="molecule type" value="Genomic_DNA"/>
</dbReference>
<organism evidence="3 4">
    <name type="scientific">Actinomadura verrucosospora</name>
    <dbReference type="NCBI Taxonomy" id="46165"/>
    <lineage>
        <taxon>Bacteria</taxon>
        <taxon>Bacillati</taxon>
        <taxon>Actinomycetota</taxon>
        <taxon>Actinomycetes</taxon>
        <taxon>Streptosporangiales</taxon>
        <taxon>Thermomonosporaceae</taxon>
        <taxon>Actinomadura</taxon>
    </lineage>
</organism>
<feature type="region of interest" description="Disordered" evidence="1">
    <location>
        <begin position="23"/>
        <end position="63"/>
    </location>
</feature>
<dbReference type="RefSeq" id="WP_173095453.1">
    <property type="nucleotide sequence ID" value="NZ_CP053892.1"/>
</dbReference>
<evidence type="ECO:0008006" key="5">
    <source>
        <dbReference type="Google" id="ProtNLM"/>
    </source>
</evidence>
<sequence>MKFPYSYALVLAACALAAGCGGGSSSSGKEKPAAPGPPSGHPISAPAPSVTASPRIQPSPSDDAGLIEQLKYDLRLKTIKMAGTPGRTSAACDRAELPATKGATTTCTVTYEGIKVTWPVTITGPAMGGLTLAYEAEPSTGILTAKGAEADFWGNNHDSGTELHCDDMPAVKQVPLGQQTGYHCSYLSKSLGGEPLRVPLGLIVREDGPYFRA</sequence>
<feature type="chain" id="PRO_5039034716" description="DUF4333 domain-containing protein" evidence="2">
    <location>
        <begin position="18"/>
        <end position="213"/>
    </location>
</feature>
<feature type="compositionally biased region" description="Polar residues" evidence="1">
    <location>
        <begin position="50"/>
        <end position="60"/>
    </location>
</feature>